<reference evidence="5 6" key="1">
    <citation type="submission" date="2019-04" db="EMBL/GenBank/DDBJ databases">
        <title>High contiguity whole genome sequence and gene annotation resource for two Venturia nashicola isolates.</title>
        <authorList>
            <person name="Prokchorchik M."/>
            <person name="Won K."/>
            <person name="Lee Y."/>
            <person name="Choi E.D."/>
            <person name="Segonzac C."/>
            <person name="Sohn K.H."/>
        </authorList>
    </citation>
    <scope>NUCLEOTIDE SEQUENCE [LARGE SCALE GENOMIC DNA]</scope>
    <source>
        <strain evidence="5 6">PRI2</strain>
    </source>
</reference>
<feature type="region of interest" description="Disordered" evidence="4">
    <location>
        <begin position="594"/>
        <end position="659"/>
    </location>
</feature>
<keyword evidence="3" id="KW-0539">Nucleus</keyword>
<feature type="compositionally biased region" description="Basic and acidic residues" evidence="4">
    <location>
        <begin position="118"/>
        <end position="138"/>
    </location>
</feature>
<feature type="compositionally biased region" description="Polar residues" evidence="4">
    <location>
        <begin position="632"/>
        <end position="643"/>
    </location>
</feature>
<gene>
    <name evidence="5" type="ORF">E6O75_ATG02800</name>
</gene>
<dbReference type="Proteomes" id="UP000298493">
    <property type="component" value="Unassembled WGS sequence"/>
</dbReference>
<evidence type="ECO:0000256" key="4">
    <source>
        <dbReference type="SAM" id="MobiDB-lite"/>
    </source>
</evidence>
<dbReference type="AlphaFoldDB" id="A0A4Z1P844"/>
<comment type="caution">
    <text evidence="5">The sequence shown here is derived from an EMBL/GenBank/DDBJ whole genome shotgun (WGS) entry which is preliminary data.</text>
</comment>
<feature type="compositionally biased region" description="Basic and acidic residues" evidence="4">
    <location>
        <begin position="64"/>
        <end position="90"/>
    </location>
</feature>
<evidence type="ECO:0000313" key="5">
    <source>
        <dbReference type="EMBL" id="TID24435.1"/>
    </source>
</evidence>
<proteinExistence type="inferred from homology"/>
<protein>
    <submittedName>
        <fullName evidence="5">L-threo-3-deoxy-hexylosonate aldolase</fullName>
    </submittedName>
</protein>
<dbReference type="GO" id="GO:0000481">
    <property type="term" value="P:maturation of 5S rRNA"/>
    <property type="evidence" value="ECO:0007669"/>
    <property type="project" value="TreeGrafter"/>
</dbReference>
<evidence type="ECO:0000313" key="6">
    <source>
        <dbReference type="Proteomes" id="UP000298493"/>
    </source>
</evidence>
<dbReference type="PANTHER" id="PTHR14152:SF5">
    <property type="entry name" value="U4_U6.U5 TRI-SNRNP-ASSOCIATED PROTEIN 1"/>
    <property type="match status" value="1"/>
</dbReference>
<dbReference type="PANTHER" id="PTHR14152">
    <property type="entry name" value="SQUAMOUS CELL CARCINOMA ANTIGEN RECOGNISED BY CYTOTOXIC T LYMPHOCYTES"/>
    <property type="match status" value="1"/>
</dbReference>
<comment type="similarity">
    <text evidence="2">Belongs to the SNU66/SART1 family.</text>
</comment>
<feature type="compositionally biased region" description="Basic residues" evidence="4">
    <location>
        <begin position="281"/>
        <end position="296"/>
    </location>
</feature>
<dbReference type="GO" id="GO:0045292">
    <property type="term" value="P:mRNA cis splicing, via spliceosome"/>
    <property type="evidence" value="ECO:0007669"/>
    <property type="project" value="TreeGrafter"/>
</dbReference>
<feature type="compositionally biased region" description="Basic and acidic residues" evidence="4">
    <location>
        <begin position="358"/>
        <end position="370"/>
    </location>
</feature>
<feature type="region of interest" description="Disordered" evidence="4">
    <location>
        <begin position="20"/>
        <end position="138"/>
    </location>
</feature>
<dbReference type="STRING" id="86259.A0A4Z1P844"/>
<feature type="region of interest" description="Disordered" evidence="4">
    <location>
        <begin position="197"/>
        <end position="479"/>
    </location>
</feature>
<name>A0A4Z1P844_9PEZI</name>
<feature type="compositionally biased region" description="Low complexity" evidence="4">
    <location>
        <begin position="464"/>
        <end position="478"/>
    </location>
</feature>
<feature type="compositionally biased region" description="Acidic residues" evidence="4">
    <location>
        <begin position="331"/>
        <end position="340"/>
    </location>
</feature>
<dbReference type="Pfam" id="PF03343">
    <property type="entry name" value="SART-1"/>
    <property type="match status" value="1"/>
</dbReference>
<feature type="compositionally biased region" description="Acidic residues" evidence="4">
    <location>
        <begin position="301"/>
        <end position="314"/>
    </location>
</feature>
<feature type="compositionally biased region" description="Basic residues" evidence="4">
    <location>
        <begin position="599"/>
        <end position="619"/>
    </location>
</feature>
<dbReference type="EMBL" id="SNSC02000005">
    <property type="protein sequence ID" value="TID24435.1"/>
    <property type="molecule type" value="Genomic_DNA"/>
</dbReference>
<feature type="compositionally biased region" description="Basic and acidic residues" evidence="4">
    <location>
        <begin position="264"/>
        <end position="278"/>
    </location>
</feature>
<feature type="region of interest" description="Disordered" evidence="4">
    <location>
        <begin position="495"/>
        <end position="572"/>
    </location>
</feature>
<evidence type="ECO:0000256" key="3">
    <source>
        <dbReference type="ARBA" id="ARBA00023242"/>
    </source>
</evidence>
<keyword evidence="6" id="KW-1185">Reference proteome</keyword>
<evidence type="ECO:0000256" key="2">
    <source>
        <dbReference type="ARBA" id="ARBA00006076"/>
    </source>
</evidence>
<dbReference type="GO" id="GO:0046540">
    <property type="term" value="C:U4/U6 x U5 tri-snRNP complex"/>
    <property type="evidence" value="ECO:0007669"/>
    <property type="project" value="TreeGrafter"/>
</dbReference>
<accession>A0A4Z1P844</accession>
<dbReference type="InterPro" id="IPR005011">
    <property type="entry name" value="SNU66/SART1"/>
</dbReference>
<comment type="subcellular location">
    <subcellularLocation>
        <location evidence="1">Nucleus</location>
    </subcellularLocation>
</comment>
<feature type="compositionally biased region" description="Basic and acidic residues" evidence="4">
    <location>
        <begin position="506"/>
        <end position="563"/>
    </location>
</feature>
<evidence type="ECO:0000256" key="1">
    <source>
        <dbReference type="ARBA" id="ARBA00004123"/>
    </source>
</evidence>
<feature type="compositionally biased region" description="Basic and acidic residues" evidence="4">
    <location>
        <begin position="245"/>
        <end position="256"/>
    </location>
</feature>
<organism evidence="5 6">
    <name type="scientific">Venturia nashicola</name>
    <dbReference type="NCBI Taxonomy" id="86259"/>
    <lineage>
        <taxon>Eukaryota</taxon>
        <taxon>Fungi</taxon>
        <taxon>Dikarya</taxon>
        <taxon>Ascomycota</taxon>
        <taxon>Pezizomycotina</taxon>
        <taxon>Dothideomycetes</taxon>
        <taxon>Pleosporomycetidae</taxon>
        <taxon>Venturiales</taxon>
        <taxon>Venturiaceae</taxon>
        <taxon>Venturia</taxon>
    </lineage>
</organism>
<sequence length="659" mass="74617">MTDALSLEAVNQMRVAMGMKPIPIPGAPEGPTFKSKDAAPEDDIGSTYETREAAADDNWAKLQAEQKAKEDRQKKKEQIKKARDAAERNKKFSGKSLGEVDEEEDTMSWLKKQNKRVSRIEKEQKEAEEREAAKKKAEYSAADLAGVKVGHELGEFDAGAEQILVLKDAEIGGEEDEDDELENIDLRDKEKLDARLESKKRKPVYNPNDMDENGEKSLLSQYDDVDGKKRTRFTLDGQGSTVEALSKKDDAEERSKGVLISLDMLKDDRPISDYKDMSQIKIRKPKKDKKKKSTRKRVAEEGDDDVPPMDEAMDLDNAPIAPKKKRAVDTTDFDDDEDLQAELARQRRDALKKRKKTRPEDLARQIREEETSTMDGIIDSVEKDHGGLIIDETTEFVQNLRPADEDEEDAKERKRNSSIPASHTPPGQPDEEGDTDMQESYGAAQEAEDAAERAKRAVSSAAPDEATTTGLEAEGTLDQGVAGTLNMLRQRGLIKESHASATQGSFEDRQKFLRERQKREEEAERRARLQREKDRTSGRLDRMSAREREDYARQNNTHREQAESRQLADMFNKEYKPTVELKYTDEFGRSMDQKEAFKHLSHQFHGKGSGKQKHEKRLKKIEDEKKKMAMSSLDSSQHASSTAMGDKAKRSKQAGVRLQ</sequence>